<name>A0ABY6HNZ3_9ARCH</name>
<keyword evidence="3 6" id="KW-0812">Transmembrane</keyword>
<keyword evidence="2" id="KW-1003">Cell membrane</keyword>
<feature type="transmembrane region" description="Helical" evidence="6">
    <location>
        <begin position="727"/>
        <end position="751"/>
    </location>
</feature>
<feature type="transmembrane region" description="Helical" evidence="6">
    <location>
        <begin position="558"/>
        <end position="581"/>
    </location>
</feature>
<reference evidence="8" key="1">
    <citation type="submission" date="2022-09" db="EMBL/GenBank/DDBJ databases">
        <title>Actin cytoskeleton and complex cell architecture in an #Asgard archaeon.</title>
        <authorList>
            <person name="Ponce Toledo R.I."/>
            <person name="Schleper C."/>
            <person name="Rodrigues Oliveira T."/>
            <person name="Wollweber F."/>
            <person name="Xu J."/>
            <person name="Rittmann S."/>
            <person name="Klingl A."/>
            <person name="Pilhofer M."/>
        </authorList>
    </citation>
    <scope>NUCLEOTIDE SEQUENCE</scope>
    <source>
        <strain evidence="8">B-35</strain>
    </source>
</reference>
<protein>
    <recommendedName>
        <fullName evidence="7">ABC3 transporter permease C-terminal domain-containing protein</fullName>
    </recommendedName>
</protein>
<evidence type="ECO:0000256" key="1">
    <source>
        <dbReference type="ARBA" id="ARBA00004651"/>
    </source>
</evidence>
<feature type="transmembrane region" description="Helical" evidence="6">
    <location>
        <begin position="662"/>
        <end position="681"/>
    </location>
</feature>
<feature type="domain" description="ABC3 transporter permease C-terminal" evidence="7">
    <location>
        <begin position="737"/>
        <end position="852"/>
    </location>
</feature>
<sequence>MTVFFSLYLRYCMKKKNYSKIKQYYIKLSEIILVKYWLFYWNESISSIKKNWILLLCMALSISMFSGLSYFNESNQSNNFLNSLIYVNDIEIVHDQSFNPDNGWTTRVNFVEYFSETDTQVFKAYNESSLELTNIMKYGMMRMDEGNIVSPQWNIIDPSEYSDGFKYRKDVNATEINIGLFDANFYNSERFDQYFKILDGNVPTTNDEILVDYSFAHTYSVKIGETINITTLIGRTMNMYPLIYNMHEVLIANQTISGIYLPTQYEYDLDLNHFRYSYNYQDWVENRTYSQPLDFIESPMIFTYNDFSVNQSNHVIKKLFDYIRDYHLTTNFIRSFRTFSGYAITLDRSMLEYQKIRTWRTYISAKSYDMYIDLPFQVGYIDRISNNLKELSLEYSQNRFFLQFLNYPIILFAILINQNLIEKNEFEFNQNLLHLRSKGMPIKKIMIQKGFQTIMNGLIASIIGLTAGLLTFFGYNQFLGNLYSISGDVAKIPLISTTTILESVILGLLMSIFSYYAIIRKIKKSNYSELAEIIGENQWNNSPKTTNSLTKSFKPISVFTIIQLFIGIIPIFLFILIYIHSVAQLPDSLVDVAITLTENTAFLLIYSFVGLGLLVSAFVQIFAIQNTRIYQILSQKVAHLFVKDLNPIVAENLVLNRKWGKIISYLSIFIAFLTSLNLSFYSHLNFENLLLTYSPENEIAYSFLGANLIFLKGTFSKEFASSGFFKMMYIDFITIGLFLAIELVLTIITIAQENKRESQNLIGRGIPKTKILKMLLTQIFIVFLIAIMVGILFGFLFGLGLNKITIYLLMLENQINISEIPIPIFYEFWTIAGIIFIIFMLVCILLTIHFAHQKHGENNNHPYQISPILKHQ</sequence>
<evidence type="ECO:0000259" key="7">
    <source>
        <dbReference type="Pfam" id="PF02687"/>
    </source>
</evidence>
<feature type="transmembrane region" description="Helical" evidence="6">
    <location>
        <begin position="601"/>
        <end position="624"/>
    </location>
</feature>
<keyword evidence="5 6" id="KW-0472">Membrane</keyword>
<keyword evidence="4 6" id="KW-1133">Transmembrane helix</keyword>
<proteinExistence type="predicted"/>
<dbReference type="EMBL" id="CP104013">
    <property type="protein sequence ID" value="UYP45141.1"/>
    <property type="molecule type" value="Genomic_DNA"/>
</dbReference>
<dbReference type="InterPro" id="IPR003838">
    <property type="entry name" value="ABC3_permease_C"/>
</dbReference>
<dbReference type="Proteomes" id="UP001208689">
    <property type="component" value="Chromosome"/>
</dbReference>
<feature type="transmembrane region" description="Helical" evidence="6">
    <location>
        <begin position="453"/>
        <end position="475"/>
    </location>
</feature>
<gene>
    <name evidence="8" type="ORF">NEF87_001426</name>
</gene>
<accession>A0ABY6HNZ3</accession>
<evidence type="ECO:0000313" key="8">
    <source>
        <dbReference type="EMBL" id="UYP45141.1"/>
    </source>
</evidence>
<keyword evidence="9" id="KW-1185">Reference proteome</keyword>
<evidence type="ECO:0000256" key="4">
    <source>
        <dbReference type="ARBA" id="ARBA00022989"/>
    </source>
</evidence>
<comment type="subcellular location">
    <subcellularLocation>
        <location evidence="1">Cell membrane</location>
        <topology evidence="1">Multi-pass membrane protein</topology>
    </subcellularLocation>
</comment>
<feature type="transmembrane region" description="Helical" evidence="6">
    <location>
        <begin position="828"/>
        <end position="851"/>
    </location>
</feature>
<organism evidence="8 9">
    <name type="scientific">Candidatus Lokiarchaeum ossiferum</name>
    <dbReference type="NCBI Taxonomy" id="2951803"/>
    <lineage>
        <taxon>Archaea</taxon>
        <taxon>Promethearchaeati</taxon>
        <taxon>Promethearchaeota</taxon>
        <taxon>Promethearchaeia</taxon>
        <taxon>Promethearchaeales</taxon>
        <taxon>Promethearchaeaceae</taxon>
        <taxon>Candidatus Lokiarchaeum</taxon>
    </lineage>
</organism>
<evidence type="ECO:0000256" key="3">
    <source>
        <dbReference type="ARBA" id="ARBA00022692"/>
    </source>
</evidence>
<dbReference type="Pfam" id="PF02687">
    <property type="entry name" value="FtsX"/>
    <property type="match status" value="1"/>
</dbReference>
<feature type="transmembrane region" description="Helical" evidence="6">
    <location>
        <begin position="772"/>
        <end position="801"/>
    </location>
</feature>
<evidence type="ECO:0000313" key="9">
    <source>
        <dbReference type="Proteomes" id="UP001208689"/>
    </source>
</evidence>
<feature type="transmembrane region" description="Helical" evidence="6">
    <location>
        <begin position="495"/>
        <end position="518"/>
    </location>
</feature>
<evidence type="ECO:0000256" key="6">
    <source>
        <dbReference type="SAM" id="Phobius"/>
    </source>
</evidence>
<evidence type="ECO:0000256" key="2">
    <source>
        <dbReference type="ARBA" id="ARBA00022475"/>
    </source>
</evidence>
<evidence type="ECO:0000256" key="5">
    <source>
        <dbReference type="ARBA" id="ARBA00023136"/>
    </source>
</evidence>